<dbReference type="InterPro" id="IPR037120">
    <property type="entry name" value="Haem_peroxidase_sf_animal"/>
</dbReference>
<dbReference type="Proteomes" id="UP000694941">
    <property type="component" value="Unplaced"/>
</dbReference>
<dbReference type="PRINTS" id="PR00457">
    <property type="entry name" value="ANPEROXIDASE"/>
</dbReference>
<evidence type="ECO:0000313" key="3">
    <source>
        <dbReference type="RefSeq" id="XP_022240053.1"/>
    </source>
</evidence>
<gene>
    <name evidence="3" type="primary">LOC106458209</name>
</gene>
<dbReference type="InterPro" id="IPR019791">
    <property type="entry name" value="Haem_peroxidase_animal"/>
</dbReference>
<keyword evidence="1" id="KW-0575">Peroxidase</keyword>
<dbReference type="CDD" id="cd09823">
    <property type="entry name" value="peroxinectin_like"/>
    <property type="match status" value="2"/>
</dbReference>
<reference evidence="3" key="1">
    <citation type="submission" date="2025-08" db="UniProtKB">
        <authorList>
            <consortium name="RefSeq"/>
        </authorList>
    </citation>
    <scope>IDENTIFICATION</scope>
    <source>
        <tissue evidence="3">Muscle</tissue>
    </source>
</reference>
<evidence type="ECO:0000256" key="1">
    <source>
        <dbReference type="ARBA" id="ARBA00022559"/>
    </source>
</evidence>
<organism evidence="2 3">
    <name type="scientific">Limulus polyphemus</name>
    <name type="common">Atlantic horseshoe crab</name>
    <dbReference type="NCBI Taxonomy" id="6850"/>
    <lineage>
        <taxon>Eukaryota</taxon>
        <taxon>Metazoa</taxon>
        <taxon>Ecdysozoa</taxon>
        <taxon>Arthropoda</taxon>
        <taxon>Chelicerata</taxon>
        <taxon>Merostomata</taxon>
        <taxon>Xiphosura</taxon>
        <taxon>Limulidae</taxon>
        <taxon>Limulus</taxon>
    </lineage>
</organism>
<dbReference type="PANTHER" id="PTHR11475:SF134">
    <property type="entry name" value="LD42267P"/>
    <property type="match status" value="1"/>
</dbReference>
<keyword evidence="1" id="KW-0560">Oxidoreductase</keyword>
<dbReference type="SUPFAM" id="SSF48113">
    <property type="entry name" value="Heme-dependent peroxidases"/>
    <property type="match status" value="2"/>
</dbReference>
<accession>A0ABM1S8U8</accession>
<dbReference type="PANTHER" id="PTHR11475">
    <property type="entry name" value="OXIDASE/PEROXIDASE"/>
    <property type="match status" value="1"/>
</dbReference>
<dbReference type="Gene3D" id="1.10.640.10">
    <property type="entry name" value="Haem peroxidase domain superfamily, animal type"/>
    <property type="match status" value="2"/>
</dbReference>
<protein>
    <submittedName>
        <fullName evidence="3">Thyroid peroxidase-like</fullName>
    </submittedName>
</protein>
<dbReference type="PROSITE" id="PS50292">
    <property type="entry name" value="PEROXIDASE_3"/>
    <property type="match status" value="2"/>
</dbReference>
<evidence type="ECO:0000313" key="2">
    <source>
        <dbReference type="Proteomes" id="UP000694941"/>
    </source>
</evidence>
<dbReference type="InterPro" id="IPR010255">
    <property type="entry name" value="Haem_peroxidase_sf"/>
</dbReference>
<dbReference type="RefSeq" id="XP_022240053.1">
    <property type="nucleotide sequence ID" value="XM_022384345.1"/>
</dbReference>
<dbReference type="Pfam" id="PF03098">
    <property type="entry name" value="An_peroxidase"/>
    <property type="match status" value="2"/>
</dbReference>
<proteinExistence type="predicted"/>
<dbReference type="GeneID" id="106458209"/>
<keyword evidence="2" id="KW-1185">Reference proteome</keyword>
<sequence>MVSVLKPGTPAWFAAATAKTKVFAYNVSHHALLAEETTRIIANKYHLNRDQVVFALPTVDIRNTELGRACPLQVDSPCQPSKYRALSGYCNNVVHPTWGNANTHYVRFLPPDYLDGISIPRQSVTTESLPSAREVSLTVHKDVERLHSHLTTVMAVFGELIFHDIAHTAQTAGFQGHRIKCCGVSRKNFHPECLPVATSQDDPTFGPYRQFCMEYIRSCTSPRVGCTLGPREQTNQVTAFLDGSSIYGSSLEESSLLRESYGGLLQTQISQSGKELLPPEYQMTDCRAGRRVKCFLAGDVRVNENAGLMVIHTIWMREHNRIARVLSELNPHWQNDELFEEARRIVVAEFQHVTYNELLLELLGEEVMNLYDLKPQTTGYYSRYDINSNPGVSNVVASAVLGFLYSMMPSQFDLYSKETQKVGFKPMSQTFFNPEDMYKFNGMTELMMGLVTQRSQAVDEFITGEMTNSSFFDSKSGEGIDMAAMIIQQGRDHGVPGYTSWRKFCHLLPSIKSFRDLHLIMLPETVNRMVHLYKNVDDIDIFTGGLAEIPLEGTVVGPTFSCLLGIQFQQLKRGDRFWYENDIPPSSFNKEQLKEIRKVSLARILCDNADTDVFLQPSIMLVVNPFLNAQQTCDSETIPRMDLTRWRTDTPSMSISEEILEASINRAFHEAAELQQTEMRTVLTNEIGVAKERSPEAIHLGFLRPKIQAQIISNHSLVLELASQGFVTTMLNRQPTKRSTRDIMQDLMTALPNIDLKKFIDPPEEIGCNDDGFQCAASSKFRTFSGHCNNIENPTLGKSMTTFDRLLPPHYQDDMSAARILSVNGQPLPSPRVISTTVHYDISTPHIQNSLLLMQFAQFVDHDLTFTPMNQGPLGSALNCKNCESGLVVHPECFPIRIPKNDPFYPVVDLNTGQANCISFVRSLPGQLKLGRREQMNQVTAYVDLSQVYGSDKCDAQKLRAFNGGRLKSTHHPVGGKELLPQTSARSECSRASSGICFKAGDTRASEQPGLTVLHTVFLREHNRIVGNLQRINQHWSDEDLYNNGRRILSAVMQHVIYSEFLPRILGWEMVTKFKLKLKSEGYYKSYNPSCKPGIYNEFSTAAFRFGHSLIKPVFQRMERKYQTLKTPFQLRNGFFNSDVLFQRNFLDQMMRGLVATSMETLDNTITQEVTNHLFEDSLTPFSGMDLAALNLQRGRDHGLQPYNSYREICNLTKARQFEDLANEMPGNIIENLRQVYDFLDIKNKEVD</sequence>
<name>A0ABM1S8U8_LIMPO</name>